<evidence type="ECO:0000256" key="10">
    <source>
        <dbReference type="SAM" id="Phobius"/>
    </source>
</evidence>
<dbReference type="InterPro" id="IPR013106">
    <property type="entry name" value="Ig_V-set"/>
</dbReference>
<dbReference type="KEGG" id="pret:103477892"/>
<evidence type="ECO:0000256" key="9">
    <source>
        <dbReference type="SAM" id="MobiDB-lite"/>
    </source>
</evidence>
<dbReference type="GO" id="GO:0030246">
    <property type="term" value="F:carbohydrate binding"/>
    <property type="evidence" value="ECO:0007669"/>
    <property type="project" value="UniProtKB-KW"/>
</dbReference>
<keyword evidence="7" id="KW-1015">Disulfide bond</keyword>
<dbReference type="GO" id="GO:0005886">
    <property type="term" value="C:plasma membrane"/>
    <property type="evidence" value="ECO:0007669"/>
    <property type="project" value="TreeGrafter"/>
</dbReference>
<dbReference type="Ensembl" id="ENSPRET00000023170.1">
    <property type="protein sequence ID" value="ENSPREP00000022933.1"/>
    <property type="gene ID" value="ENSPREG00000015488.1"/>
</dbReference>
<dbReference type="OMA" id="TEFMINM"/>
<evidence type="ECO:0000256" key="6">
    <source>
        <dbReference type="ARBA" id="ARBA00023136"/>
    </source>
</evidence>
<keyword evidence="2 10" id="KW-0812">Transmembrane</keyword>
<dbReference type="GO" id="GO:0033691">
    <property type="term" value="F:sialic acid binding"/>
    <property type="evidence" value="ECO:0007669"/>
    <property type="project" value="TreeGrafter"/>
</dbReference>
<dbReference type="GO" id="GO:0007155">
    <property type="term" value="P:cell adhesion"/>
    <property type="evidence" value="ECO:0007669"/>
    <property type="project" value="UniProtKB-KW"/>
</dbReference>
<dbReference type="Pfam" id="PF07686">
    <property type="entry name" value="V-set"/>
    <property type="match status" value="1"/>
</dbReference>
<dbReference type="Gene3D" id="2.60.40.10">
    <property type="entry name" value="Immunoglobulins"/>
    <property type="match status" value="3"/>
</dbReference>
<comment type="subcellular location">
    <subcellularLocation>
        <location evidence="1">Membrane</location>
        <topology evidence="1">Single-pass membrane protein</topology>
    </subcellularLocation>
</comment>
<feature type="chain" id="PRO_5018101239" evidence="11">
    <location>
        <begin position="20"/>
        <end position="539"/>
    </location>
</feature>
<dbReference type="InterPro" id="IPR007110">
    <property type="entry name" value="Ig-like_dom"/>
</dbReference>
<dbReference type="Bgee" id="ENSPREG00000015488">
    <property type="expression patterns" value="Expressed in head"/>
</dbReference>
<keyword evidence="11" id="KW-0732">Signal</keyword>
<keyword evidence="4" id="KW-0130">Cell adhesion</keyword>
<evidence type="ECO:0000256" key="11">
    <source>
        <dbReference type="SAM" id="SignalP"/>
    </source>
</evidence>
<dbReference type="SUPFAM" id="SSF48726">
    <property type="entry name" value="Immunoglobulin"/>
    <property type="match status" value="2"/>
</dbReference>
<dbReference type="InterPro" id="IPR051036">
    <property type="entry name" value="SIGLEC"/>
</dbReference>
<keyword evidence="14" id="KW-1185">Reference proteome</keyword>
<feature type="transmembrane region" description="Helical" evidence="10">
    <location>
        <begin position="361"/>
        <end position="386"/>
    </location>
</feature>
<dbReference type="GeneID" id="103477892"/>
<evidence type="ECO:0000256" key="5">
    <source>
        <dbReference type="ARBA" id="ARBA00022989"/>
    </source>
</evidence>
<feature type="signal peptide" evidence="11">
    <location>
        <begin position="1"/>
        <end position="19"/>
    </location>
</feature>
<reference evidence="14" key="1">
    <citation type="submission" date="2013-11" db="EMBL/GenBank/DDBJ databases">
        <title>The genomic landscape of the Guanapo guppy.</title>
        <authorList>
            <person name="Kuenstner A."/>
            <person name="Dreyer C."/>
        </authorList>
    </citation>
    <scope>NUCLEOTIDE SEQUENCE</scope>
    <source>
        <strain evidence="14">Guanapo</strain>
    </source>
</reference>
<keyword evidence="6 10" id="KW-0472">Membrane</keyword>
<dbReference type="PANTHER" id="PTHR12035:SF128">
    <property type="entry name" value="BRANCHED CHAIN KETO ACID DEHYDROGENASE E1 SUBUNIT BETA,-LIKE-RELATED"/>
    <property type="match status" value="1"/>
</dbReference>
<keyword evidence="3" id="KW-0430">Lectin</keyword>
<feature type="region of interest" description="Disordered" evidence="9">
    <location>
        <begin position="484"/>
        <end position="539"/>
    </location>
</feature>
<comment type="similarity">
    <text evidence="8">Belongs to the immunoglobulin superfamily. SIGLEC (sialic acid binding Ig-like lectin) family.</text>
</comment>
<organism evidence="13 14">
    <name type="scientific">Poecilia reticulata</name>
    <name type="common">Guppy</name>
    <name type="synonym">Acanthophacelus reticulatus</name>
    <dbReference type="NCBI Taxonomy" id="8081"/>
    <lineage>
        <taxon>Eukaryota</taxon>
        <taxon>Metazoa</taxon>
        <taxon>Chordata</taxon>
        <taxon>Craniata</taxon>
        <taxon>Vertebrata</taxon>
        <taxon>Euteleostomi</taxon>
        <taxon>Actinopterygii</taxon>
        <taxon>Neopterygii</taxon>
        <taxon>Teleostei</taxon>
        <taxon>Neoteleostei</taxon>
        <taxon>Acanthomorphata</taxon>
        <taxon>Ovalentaria</taxon>
        <taxon>Atherinomorphae</taxon>
        <taxon>Cyprinodontiformes</taxon>
        <taxon>Poeciliidae</taxon>
        <taxon>Poeciliinae</taxon>
        <taxon>Poecilia</taxon>
    </lineage>
</organism>
<dbReference type="OrthoDB" id="10012075at2759"/>
<dbReference type="InterPro" id="IPR013783">
    <property type="entry name" value="Ig-like_fold"/>
</dbReference>
<dbReference type="AlphaFoldDB" id="A0A3P9PMH2"/>
<evidence type="ECO:0000256" key="4">
    <source>
        <dbReference type="ARBA" id="ARBA00022889"/>
    </source>
</evidence>
<accession>A0A3P9PMH2</accession>
<evidence type="ECO:0000256" key="3">
    <source>
        <dbReference type="ARBA" id="ARBA00022734"/>
    </source>
</evidence>
<name>A0A3P9PMH2_POERE</name>
<reference evidence="13" key="2">
    <citation type="submission" date="2025-08" db="UniProtKB">
        <authorList>
            <consortium name="Ensembl"/>
        </authorList>
    </citation>
    <scope>IDENTIFICATION</scope>
    <source>
        <strain evidence="13">Guanapo</strain>
    </source>
</reference>
<keyword evidence="5 10" id="KW-1133">Transmembrane helix</keyword>
<proteinExistence type="inferred from homology"/>
<dbReference type="PANTHER" id="PTHR12035">
    <property type="entry name" value="SIALIC ACID BINDING IMMUNOGLOBULIN-LIKE LECTIN"/>
    <property type="match status" value="1"/>
</dbReference>
<evidence type="ECO:0000256" key="1">
    <source>
        <dbReference type="ARBA" id="ARBA00004167"/>
    </source>
</evidence>
<dbReference type="InterPro" id="IPR036179">
    <property type="entry name" value="Ig-like_dom_sf"/>
</dbReference>
<feature type="compositionally biased region" description="Basic and acidic residues" evidence="9">
    <location>
        <begin position="484"/>
        <end position="508"/>
    </location>
</feature>
<sequence length="539" mass="60032">MFALIWVTLLFTATGSVQSDNKTCDGKTSTLTLKRTNQTAAAGQCVVFECSFENNVTSFAWFKTDQSRECNIQIFNCNKNTTSDSKIGLKGRMSLLEPDLKKKNCSIIIKNLTTSDTGVYEIRAVTADNCTHYTNITVEVQERNITLEIAPLKNNNITLTCSVPASCSGSKPQFTWMFEEEEKDKILPITDNNTEFMINMMNATQSHTSSLTFKPSAKHHNMNITCKVDFPGNTPVEKTLNVSFSPRISSSSRCWNQSNLLTCVCISEGFPSPNITWPLLDSISEYSLSTNVSALSVTSNMTVNLETFSNVTVECVSRNNIGETKTNLSTSEANQPGNSNPDQLNYQIFFSRLAEFFEEKMISVLIVFGVGFLIGSLVTTVIACLVTKCHRNKKKNSHSTDELELVNAEAVFKDWDNEIPRIENDGVLDIMVQDDETLAFQDDGIQNQAAAGCEEELHGDLIDSDMSPKEAVYSDIDFSALKEKDPANAKEKEDTTETEYAEIKRGEMEEAEENEGMDCKMLEGNDETEVMIEHQEEAK</sequence>
<evidence type="ECO:0000259" key="12">
    <source>
        <dbReference type="PROSITE" id="PS50835"/>
    </source>
</evidence>
<evidence type="ECO:0000256" key="7">
    <source>
        <dbReference type="ARBA" id="ARBA00023157"/>
    </source>
</evidence>
<evidence type="ECO:0000313" key="13">
    <source>
        <dbReference type="Ensembl" id="ENSPREP00000022933.1"/>
    </source>
</evidence>
<dbReference type="SMART" id="SM00409">
    <property type="entry name" value="IG"/>
    <property type="match status" value="2"/>
</dbReference>
<evidence type="ECO:0000256" key="2">
    <source>
        <dbReference type="ARBA" id="ARBA00022692"/>
    </source>
</evidence>
<protein>
    <submittedName>
        <fullName evidence="13">Sialic acid-binding Ig-like lectin 7</fullName>
    </submittedName>
</protein>
<dbReference type="InterPro" id="IPR013162">
    <property type="entry name" value="CD80_C2-set"/>
</dbReference>
<dbReference type="Proteomes" id="UP000242638">
    <property type="component" value="Unassembled WGS sequence"/>
</dbReference>
<dbReference type="InterPro" id="IPR003599">
    <property type="entry name" value="Ig_sub"/>
</dbReference>
<feature type="domain" description="Ig-like" evidence="12">
    <location>
        <begin position="153"/>
        <end position="243"/>
    </location>
</feature>
<dbReference type="Pfam" id="PF08205">
    <property type="entry name" value="C2-set_2"/>
    <property type="match status" value="1"/>
</dbReference>
<evidence type="ECO:0000313" key="14">
    <source>
        <dbReference type="Proteomes" id="UP000242638"/>
    </source>
</evidence>
<dbReference type="RefSeq" id="XP_008429451.1">
    <property type="nucleotide sequence ID" value="XM_008431229.1"/>
</dbReference>
<dbReference type="PROSITE" id="PS50835">
    <property type="entry name" value="IG_LIKE"/>
    <property type="match status" value="1"/>
</dbReference>
<reference evidence="13" key="3">
    <citation type="submission" date="2025-09" db="UniProtKB">
        <authorList>
            <consortium name="Ensembl"/>
        </authorList>
    </citation>
    <scope>IDENTIFICATION</scope>
    <source>
        <strain evidence="13">Guanapo</strain>
    </source>
</reference>
<dbReference type="GeneTree" id="ENSGT00940000177871"/>
<evidence type="ECO:0000256" key="8">
    <source>
        <dbReference type="ARBA" id="ARBA00038361"/>
    </source>
</evidence>